<comment type="caution">
    <text evidence="2">The sequence shown here is derived from an EMBL/GenBank/DDBJ whole genome shotgun (WGS) entry which is preliminary data.</text>
</comment>
<organism evidence="2 3">
    <name type="scientific">Pseudarthrobacter siccitolerans</name>
    <dbReference type="NCBI Taxonomy" id="861266"/>
    <lineage>
        <taxon>Bacteria</taxon>
        <taxon>Bacillati</taxon>
        <taxon>Actinomycetota</taxon>
        <taxon>Actinomycetes</taxon>
        <taxon>Micrococcales</taxon>
        <taxon>Micrococcaceae</taxon>
        <taxon>Pseudarthrobacter</taxon>
    </lineage>
</organism>
<evidence type="ECO:0000313" key="2">
    <source>
        <dbReference type="EMBL" id="CCQ44656.1"/>
    </source>
</evidence>
<sequence length="47" mass="4685">MPDELIADIAATLGALVFDAAAAPAQTSAPVPAPNPQPTPLAEETTE</sequence>
<evidence type="ECO:0000256" key="1">
    <source>
        <dbReference type="SAM" id="MobiDB-lite"/>
    </source>
</evidence>
<proteinExistence type="predicted"/>
<dbReference type="Proteomes" id="UP000035722">
    <property type="component" value="Unassembled WGS sequence"/>
</dbReference>
<gene>
    <name evidence="2" type="ORF">ARTSIC4J27_583</name>
</gene>
<protein>
    <submittedName>
        <fullName evidence="2">Uncharacterized protein</fullName>
    </submittedName>
</protein>
<feature type="region of interest" description="Disordered" evidence="1">
    <location>
        <begin position="25"/>
        <end position="47"/>
    </location>
</feature>
<keyword evidence="3" id="KW-1185">Reference proteome</keyword>
<dbReference type="STRING" id="861266.ARTSIC4J27_583"/>
<evidence type="ECO:0000313" key="3">
    <source>
        <dbReference type="Proteomes" id="UP000035722"/>
    </source>
</evidence>
<accession>A0A024GYU7</accession>
<reference evidence="3" key="1">
    <citation type="journal article" date="2014" name="Genome Announc.">
        <title>Genome Sequence of Arthrobacter siccitolerans 4J27, a Xeroprotectant-Producing Desiccation-Tolerant Microorganism.</title>
        <authorList>
            <person name="Manzanera M."/>
            <person name="Santa-Cruz-Calvo L."/>
            <person name="Vilchez J.I."/>
            <person name="Garcia-Fontana C."/>
            <person name="Silva-Castro G.A."/>
            <person name="Calvo C."/>
            <person name="Gonzalez-Lopez J."/>
        </authorList>
    </citation>
    <scope>NUCLEOTIDE SEQUENCE [LARGE SCALE GENOMIC DNA]</scope>
    <source>
        <strain evidence="3">4J27</strain>
    </source>
</reference>
<dbReference type="EMBL" id="CAQI01000028">
    <property type="protein sequence ID" value="CCQ44656.1"/>
    <property type="molecule type" value="Genomic_DNA"/>
</dbReference>
<dbReference type="AlphaFoldDB" id="A0A024GYU7"/>
<name>A0A024GYU7_9MICC</name>